<dbReference type="SUPFAM" id="SSF47413">
    <property type="entry name" value="lambda repressor-like DNA-binding domains"/>
    <property type="match status" value="1"/>
</dbReference>
<protein>
    <submittedName>
        <fullName evidence="2">Substrate-binding domain-containing protein</fullName>
    </submittedName>
</protein>
<dbReference type="InterPro" id="IPR001387">
    <property type="entry name" value="Cro/C1-type_HTH"/>
</dbReference>
<comment type="caution">
    <text evidence="2">The sequence shown here is derived from an EMBL/GenBank/DDBJ whole genome shotgun (WGS) entry which is preliminary data.</text>
</comment>
<evidence type="ECO:0000313" key="3">
    <source>
        <dbReference type="Proteomes" id="UP001595803"/>
    </source>
</evidence>
<reference evidence="3" key="1">
    <citation type="journal article" date="2019" name="Int. J. Syst. Evol. Microbiol.">
        <title>The Global Catalogue of Microorganisms (GCM) 10K type strain sequencing project: providing services to taxonomists for standard genome sequencing and annotation.</title>
        <authorList>
            <consortium name="The Broad Institute Genomics Platform"/>
            <consortium name="The Broad Institute Genome Sequencing Center for Infectious Disease"/>
            <person name="Wu L."/>
            <person name="Ma J."/>
        </authorList>
    </citation>
    <scope>NUCLEOTIDE SEQUENCE [LARGE SCALE GENOMIC DNA]</scope>
    <source>
        <strain evidence="3">CCTCC AB 2017081</strain>
    </source>
</reference>
<dbReference type="CDD" id="cd00093">
    <property type="entry name" value="HTH_XRE"/>
    <property type="match status" value="1"/>
</dbReference>
<dbReference type="PANTHER" id="PTHR38431:SF1">
    <property type="entry name" value="BLL2305 PROTEIN"/>
    <property type="match status" value="1"/>
</dbReference>
<dbReference type="Pfam" id="PF01381">
    <property type="entry name" value="HTH_3"/>
    <property type="match status" value="1"/>
</dbReference>
<dbReference type="PANTHER" id="PTHR38431">
    <property type="entry name" value="BLL2305 PROTEIN"/>
    <property type="match status" value="1"/>
</dbReference>
<evidence type="ECO:0000259" key="1">
    <source>
        <dbReference type="PROSITE" id="PS50943"/>
    </source>
</evidence>
<dbReference type="RefSeq" id="WP_322473124.1">
    <property type="nucleotide sequence ID" value="NZ_JBHRZG010000001.1"/>
</dbReference>
<name>A0ABV7Z205_9DEIO</name>
<evidence type="ECO:0000313" key="2">
    <source>
        <dbReference type="EMBL" id="MFC3831407.1"/>
    </source>
</evidence>
<dbReference type="Proteomes" id="UP001595803">
    <property type="component" value="Unassembled WGS sequence"/>
</dbReference>
<dbReference type="PROSITE" id="PS50943">
    <property type="entry name" value="HTH_CROC1"/>
    <property type="match status" value="1"/>
</dbReference>
<gene>
    <name evidence="2" type="ORF">ACFOSB_00845</name>
</gene>
<dbReference type="InterPro" id="IPR010982">
    <property type="entry name" value="Lambda_DNA-bd_dom_sf"/>
</dbReference>
<dbReference type="Pfam" id="PF12727">
    <property type="entry name" value="PBP_like"/>
    <property type="match status" value="1"/>
</dbReference>
<proteinExistence type="predicted"/>
<accession>A0ABV7Z205</accession>
<dbReference type="SMART" id="SM00530">
    <property type="entry name" value="HTH_XRE"/>
    <property type="match status" value="1"/>
</dbReference>
<feature type="domain" description="HTH cro/C1-type" evidence="1">
    <location>
        <begin position="12"/>
        <end position="66"/>
    </location>
</feature>
<organism evidence="2 3">
    <name type="scientific">Deinococcus rufus</name>
    <dbReference type="NCBI Taxonomy" id="2136097"/>
    <lineage>
        <taxon>Bacteria</taxon>
        <taxon>Thermotogati</taxon>
        <taxon>Deinococcota</taxon>
        <taxon>Deinococci</taxon>
        <taxon>Deinococcales</taxon>
        <taxon>Deinococcaceae</taxon>
        <taxon>Deinococcus</taxon>
    </lineage>
</organism>
<keyword evidence="3" id="KW-1185">Reference proteome</keyword>
<dbReference type="InterPro" id="IPR024370">
    <property type="entry name" value="PBP_domain"/>
</dbReference>
<dbReference type="Gene3D" id="1.10.260.40">
    <property type="entry name" value="lambda repressor-like DNA-binding domains"/>
    <property type="match status" value="1"/>
</dbReference>
<dbReference type="SUPFAM" id="SSF53850">
    <property type="entry name" value="Periplasmic binding protein-like II"/>
    <property type="match status" value="1"/>
</dbReference>
<sequence length="384" mass="39976">MSSPDPAWHSHVRERREAVNRRAVDVARLTGITRQALHAIESGSTVPGTLTALRLAQVLGCTVEALFTLSETPTMLEAAPVGPVLPGGRVQLADVDGQLLAFALAGASLTETADGQVQGRAGGHVNVVPFGPAADALDVARRTAVVAGCDPSLGLLAAHVARLGGPGRVQMHDLSSIDALRAVARGEAHAAGIHLWDAGSGVSNLPFVEREWPGRPAQLYTLWSWEQGLIVARGNPHGITGPADLTRPELRLVNREAGAGSRLLLDAWLDGVGMTRRARRHLNGYADEATTPLDAAGRVAAGTADVAPGPRSAALALGLEFVPVQVERFDLVVPAEHAAHPGIVALLAAVARPGFRAELQALGGYDPTHAGEVWASLPSPPRSP</sequence>
<dbReference type="EMBL" id="JBHRZG010000001">
    <property type="protein sequence ID" value="MFC3831407.1"/>
    <property type="molecule type" value="Genomic_DNA"/>
</dbReference>